<gene>
    <name evidence="2" type="ORF">H8S20_19560</name>
</gene>
<evidence type="ECO:0000256" key="1">
    <source>
        <dbReference type="SAM" id="Coils"/>
    </source>
</evidence>
<keyword evidence="1" id="KW-0175">Coiled coil</keyword>
<name>A0ABR7DI34_9CLOT</name>
<comment type="caution">
    <text evidence="2">The sequence shown here is derived from an EMBL/GenBank/DDBJ whole genome shotgun (WGS) entry which is preliminary data.</text>
</comment>
<evidence type="ECO:0000313" key="2">
    <source>
        <dbReference type="EMBL" id="MBC5631027.1"/>
    </source>
</evidence>
<dbReference type="EMBL" id="JACOOO010000047">
    <property type="protein sequence ID" value="MBC5631027.1"/>
    <property type="molecule type" value="Genomic_DNA"/>
</dbReference>
<organism evidence="2 3">
    <name type="scientific">Clostridium hominis</name>
    <dbReference type="NCBI Taxonomy" id="2763036"/>
    <lineage>
        <taxon>Bacteria</taxon>
        <taxon>Bacillati</taxon>
        <taxon>Bacillota</taxon>
        <taxon>Clostridia</taxon>
        <taxon>Eubacteriales</taxon>
        <taxon>Clostridiaceae</taxon>
        <taxon>Clostridium</taxon>
    </lineage>
</organism>
<keyword evidence="3" id="KW-1185">Reference proteome</keyword>
<reference evidence="2 3" key="1">
    <citation type="submission" date="2020-08" db="EMBL/GenBank/DDBJ databases">
        <title>Genome public.</title>
        <authorList>
            <person name="Liu C."/>
            <person name="Sun Q."/>
        </authorList>
    </citation>
    <scope>NUCLEOTIDE SEQUENCE [LARGE SCALE GENOMIC DNA]</scope>
    <source>
        <strain evidence="2 3">NSJ-6</strain>
    </source>
</reference>
<dbReference type="RefSeq" id="WP_186861135.1">
    <property type="nucleotide sequence ID" value="NZ_JACOOO010000047.1"/>
</dbReference>
<feature type="coiled-coil region" evidence="1">
    <location>
        <begin position="70"/>
        <end position="97"/>
    </location>
</feature>
<dbReference type="Proteomes" id="UP000596929">
    <property type="component" value="Unassembled WGS sequence"/>
</dbReference>
<accession>A0ABR7DI34</accession>
<proteinExistence type="predicted"/>
<sequence>MSNQLEEKTLLSRQSLAKRWDFTSTQVIEKYEAEGIITRVPKIPSPRYSMDEILEIETIGNLNPLSPKERRRLETIIEKLTIERDFYKKKLESIRLQII</sequence>
<protein>
    <submittedName>
        <fullName evidence="2">Transcription factor</fullName>
    </submittedName>
</protein>
<evidence type="ECO:0000313" key="3">
    <source>
        <dbReference type="Proteomes" id="UP000596929"/>
    </source>
</evidence>